<dbReference type="EMBL" id="MSIE01000021">
    <property type="protein sequence ID" value="OLF17077.1"/>
    <property type="molecule type" value="Genomic_DNA"/>
</dbReference>
<feature type="compositionally biased region" description="Basic and acidic residues" evidence="1">
    <location>
        <begin position="23"/>
        <end position="37"/>
    </location>
</feature>
<protein>
    <recommendedName>
        <fullName evidence="4">DUF5709 domain-containing protein</fullName>
    </recommendedName>
</protein>
<evidence type="ECO:0000313" key="2">
    <source>
        <dbReference type="EMBL" id="OLF17077.1"/>
    </source>
</evidence>
<feature type="compositionally biased region" description="Acidic residues" evidence="1">
    <location>
        <begin position="9"/>
        <end position="22"/>
    </location>
</feature>
<dbReference type="RefSeq" id="WP_075125968.1">
    <property type="nucleotide sequence ID" value="NZ_MSIE01000021.1"/>
</dbReference>
<accession>A0A1Q8CRW7</accession>
<proteinExistence type="predicted"/>
<evidence type="ECO:0008006" key="4">
    <source>
        <dbReference type="Google" id="ProtNLM"/>
    </source>
</evidence>
<evidence type="ECO:0000256" key="1">
    <source>
        <dbReference type="SAM" id="MobiDB-lite"/>
    </source>
</evidence>
<organism evidence="2 3">
    <name type="scientific">Actinophytocola xanthii</name>
    <dbReference type="NCBI Taxonomy" id="1912961"/>
    <lineage>
        <taxon>Bacteria</taxon>
        <taxon>Bacillati</taxon>
        <taxon>Actinomycetota</taxon>
        <taxon>Actinomycetes</taxon>
        <taxon>Pseudonocardiales</taxon>
        <taxon>Pseudonocardiaceae</taxon>
    </lineage>
</organism>
<gene>
    <name evidence="2" type="ORF">BU204_13370</name>
</gene>
<dbReference type="AlphaFoldDB" id="A0A1Q8CRW7"/>
<feature type="region of interest" description="Disordered" evidence="1">
    <location>
        <begin position="1"/>
        <end position="84"/>
    </location>
</feature>
<keyword evidence="3" id="KW-1185">Reference proteome</keyword>
<comment type="caution">
    <text evidence="2">The sequence shown here is derived from an EMBL/GenBank/DDBJ whole genome shotgun (WGS) entry which is preliminary data.</text>
</comment>
<evidence type="ECO:0000313" key="3">
    <source>
        <dbReference type="Proteomes" id="UP000185596"/>
    </source>
</evidence>
<dbReference type="STRING" id="1912961.BU204_13370"/>
<sequence length="84" mass="9197">MPSRSEQQDGLELEPEAPVDEPEYWRAHDPDLADKPDPTLAEQVSATDDGSLLGDDEPDAVADYQGTDYPGGPENQAMRIDEEP</sequence>
<reference evidence="2 3" key="1">
    <citation type="submission" date="2016-12" db="EMBL/GenBank/DDBJ databases">
        <title>The draft genome sequence of Actinophytocola sp. 11-183.</title>
        <authorList>
            <person name="Wang W."/>
            <person name="Yuan L."/>
        </authorList>
    </citation>
    <scope>NUCLEOTIDE SEQUENCE [LARGE SCALE GENOMIC DNA]</scope>
    <source>
        <strain evidence="2 3">11-183</strain>
    </source>
</reference>
<dbReference type="Proteomes" id="UP000185596">
    <property type="component" value="Unassembled WGS sequence"/>
</dbReference>
<name>A0A1Q8CRW7_9PSEU</name>